<comment type="similarity">
    <text evidence="2">Belongs to the tRNA methyltransferase O family.</text>
</comment>
<dbReference type="CDD" id="cd09281">
    <property type="entry name" value="UPF0066"/>
    <property type="match status" value="1"/>
</dbReference>
<evidence type="ECO:0000256" key="1">
    <source>
        <dbReference type="ARBA" id="ARBA00022691"/>
    </source>
</evidence>
<keyword evidence="1" id="KW-0949">S-adenosyl-L-methionine</keyword>
<dbReference type="Pfam" id="PF01980">
    <property type="entry name" value="TrmO_N"/>
    <property type="match status" value="1"/>
</dbReference>
<dbReference type="InterPro" id="IPR023370">
    <property type="entry name" value="TrmO-like_N"/>
</dbReference>
<accession>A0A7W7IED9</accession>
<evidence type="ECO:0000256" key="2">
    <source>
        <dbReference type="ARBA" id="ARBA00033753"/>
    </source>
</evidence>
<dbReference type="Proteomes" id="UP001501427">
    <property type="component" value="Unassembled WGS sequence"/>
</dbReference>
<proteinExistence type="inferred from homology"/>
<gene>
    <name evidence="4" type="primary">tsaA</name>
    <name evidence="5" type="ORF">F4557_003606</name>
    <name evidence="4" type="ORF">GCM10009546_66460</name>
</gene>
<dbReference type="PANTHER" id="PTHR12818">
    <property type="entry name" value="TRNA (ADENINE(37)-N6)-METHYLTRANSFERASE"/>
    <property type="match status" value="1"/>
</dbReference>
<protein>
    <submittedName>
        <fullName evidence="4">tRNA (N6-threonylcarbamoyladenosine(37)-N6)-methyltransferase TrmO</fullName>
    </submittedName>
    <submittedName>
        <fullName evidence="5">tRNA-Thr(GGU) m(6)t(6)A37 methyltransferase TsaA</fullName>
    </submittedName>
</protein>
<dbReference type="RefSeq" id="WP_184884306.1">
    <property type="nucleotide sequence ID" value="NZ_BAAAHD010000081.1"/>
</dbReference>
<dbReference type="GO" id="GO:0008168">
    <property type="term" value="F:methyltransferase activity"/>
    <property type="evidence" value="ECO:0007669"/>
    <property type="project" value="UniProtKB-KW"/>
</dbReference>
<evidence type="ECO:0000259" key="3">
    <source>
        <dbReference type="PROSITE" id="PS51668"/>
    </source>
</evidence>
<dbReference type="EMBL" id="BAAAHD010000081">
    <property type="protein sequence ID" value="GAA0594995.1"/>
    <property type="molecule type" value="Genomic_DNA"/>
</dbReference>
<keyword evidence="7" id="KW-1185">Reference proteome</keyword>
<dbReference type="GO" id="GO:0032259">
    <property type="term" value="P:methylation"/>
    <property type="evidence" value="ECO:0007669"/>
    <property type="project" value="UniProtKB-KW"/>
</dbReference>
<organism evidence="5 6">
    <name type="scientific">Actinomadura livida</name>
    <dbReference type="NCBI Taxonomy" id="79909"/>
    <lineage>
        <taxon>Bacteria</taxon>
        <taxon>Bacillati</taxon>
        <taxon>Actinomycetota</taxon>
        <taxon>Actinomycetes</taxon>
        <taxon>Streptosporangiales</taxon>
        <taxon>Thermomonosporaceae</taxon>
        <taxon>Actinomadura</taxon>
    </lineage>
</organism>
<feature type="domain" description="TsaA-like" evidence="3">
    <location>
        <begin position="7"/>
        <end position="137"/>
    </location>
</feature>
<dbReference type="InterPro" id="IPR040372">
    <property type="entry name" value="YaeB-like"/>
</dbReference>
<dbReference type="EMBL" id="JACHMV010000001">
    <property type="protein sequence ID" value="MBB4775188.1"/>
    <property type="molecule type" value="Genomic_DNA"/>
</dbReference>
<dbReference type="Proteomes" id="UP000549343">
    <property type="component" value="Unassembled WGS sequence"/>
</dbReference>
<dbReference type="PROSITE" id="PS01318">
    <property type="entry name" value="TSAA_1"/>
    <property type="match status" value="1"/>
</dbReference>
<dbReference type="PROSITE" id="PS51668">
    <property type="entry name" value="TSAA_2"/>
    <property type="match status" value="1"/>
</dbReference>
<name>A0A7W7IED9_9ACTN</name>
<evidence type="ECO:0000313" key="6">
    <source>
        <dbReference type="Proteomes" id="UP000549343"/>
    </source>
</evidence>
<dbReference type="PANTHER" id="PTHR12818:SF0">
    <property type="entry name" value="TRNA (ADENINE(37)-N6)-METHYLTRANSFERASE"/>
    <property type="match status" value="1"/>
</dbReference>
<comment type="caution">
    <text evidence="5">The sequence shown here is derived from an EMBL/GenBank/DDBJ whole genome shotgun (WGS) entry which is preliminary data.</text>
</comment>
<reference evidence="4 7" key="1">
    <citation type="journal article" date="2019" name="Int. J. Syst. Evol. Microbiol.">
        <title>The Global Catalogue of Microorganisms (GCM) 10K type strain sequencing project: providing services to taxonomists for standard genome sequencing and annotation.</title>
        <authorList>
            <consortium name="The Broad Institute Genomics Platform"/>
            <consortium name="The Broad Institute Genome Sequencing Center for Infectious Disease"/>
            <person name="Wu L."/>
            <person name="Ma J."/>
        </authorList>
    </citation>
    <scope>NUCLEOTIDE SEQUENCE [LARGE SCALE GENOMIC DNA]</scope>
    <source>
        <strain evidence="4 7">JCM 10667</strain>
    </source>
</reference>
<dbReference type="InterPro" id="IPR023368">
    <property type="entry name" value="UPF0066_cons_site"/>
</dbReference>
<sequence>MAEDFTVTAVGHVESPLTDRASAPKQGPEGSPEAWLVFEGAVLPALEGLRPGDRVFVLTWLHLSPRDVLRVHPRDDPAVPLHGVFATRSPDRPNPIGLHPVEILEITGNRVRVRDLEALDGTPIVDVKPVLTCAPPT</sequence>
<evidence type="ECO:0000313" key="5">
    <source>
        <dbReference type="EMBL" id="MBB4775188.1"/>
    </source>
</evidence>
<evidence type="ECO:0000313" key="4">
    <source>
        <dbReference type="EMBL" id="GAA0594995.1"/>
    </source>
</evidence>
<dbReference type="AlphaFoldDB" id="A0A7W7IED9"/>
<keyword evidence="5" id="KW-0808">Transferase</keyword>
<dbReference type="Gene3D" id="2.40.30.70">
    <property type="entry name" value="YaeB-like"/>
    <property type="match status" value="1"/>
</dbReference>
<dbReference type="SUPFAM" id="SSF118196">
    <property type="entry name" value="YaeB-like"/>
    <property type="match status" value="1"/>
</dbReference>
<evidence type="ECO:0000313" key="7">
    <source>
        <dbReference type="Proteomes" id="UP001501427"/>
    </source>
</evidence>
<dbReference type="NCBIfam" id="TIGR00104">
    <property type="entry name" value="tRNA_TsaA"/>
    <property type="match status" value="1"/>
</dbReference>
<reference evidence="4" key="3">
    <citation type="submission" date="2023-12" db="EMBL/GenBank/DDBJ databases">
        <authorList>
            <person name="Sun Q."/>
            <person name="Inoue M."/>
        </authorList>
    </citation>
    <scope>NUCLEOTIDE SEQUENCE</scope>
    <source>
        <strain evidence="4">JCM 10667</strain>
    </source>
</reference>
<dbReference type="InterPro" id="IPR036413">
    <property type="entry name" value="YaeB-like_sf"/>
</dbReference>
<reference evidence="5 6" key="2">
    <citation type="submission" date="2020-08" db="EMBL/GenBank/DDBJ databases">
        <title>Sequencing the genomes of 1000 actinobacteria strains.</title>
        <authorList>
            <person name="Klenk H.-P."/>
        </authorList>
    </citation>
    <scope>NUCLEOTIDE SEQUENCE [LARGE SCALE GENOMIC DNA]</scope>
    <source>
        <strain evidence="5 6">DSM 44772</strain>
    </source>
</reference>
<keyword evidence="5" id="KW-0489">Methyltransferase</keyword>
<dbReference type="InterPro" id="IPR036414">
    <property type="entry name" value="YaeB_N_sf"/>
</dbReference>